<comment type="caution">
    <text evidence="1">The sequence shown here is derived from an EMBL/GenBank/DDBJ whole genome shotgun (WGS) entry which is preliminary data.</text>
</comment>
<proteinExistence type="predicted"/>
<dbReference type="AlphaFoldDB" id="A0A0L0EU57"/>
<sequence length="131" mass="14611">MNYITVAIALVTIPTSSDISLIFKNTASSSEHIVIDDQTEFQFLGSLSNGDKVFNYRRYFNGGLRASLRLVVIGVKHDLVGMYEINDWATHIDELCVYFDYPASTGNSICLESGRLPVQAWIDGALPTLFR</sequence>
<evidence type="ECO:0000313" key="1">
    <source>
        <dbReference type="EMBL" id="KNC68012.1"/>
    </source>
</evidence>
<organism evidence="1 2">
    <name type="scientific">Pseudoalteromonas rubra</name>
    <dbReference type="NCBI Taxonomy" id="43658"/>
    <lineage>
        <taxon>Bacteria</taxon>
        <taxon>Pseudomonadati</taxon>
        <taxon>Pseudomonadota</taxon>
        <taxon>Gammaproteobacteria</taxon>
        <taxon>Alteromonadales</taxon>
        <taxon>Pseudoalteromonadaceae</taxon>
        <taxon>Pseudoalteromonas</taxon>
    </lineage>
</organism>
<dbReference type="OrthoDB" id="6291843at2"/>
<accession>A0A0L0EU57</accession>
<dbReference type="PATRIC" id="fig|43658.6.peg.3834"/>
<dbReference type="EMBL" id="LFZX01000039">
    <property type="protein sequence ID" value="KNC68012.1"/>
    <property type="molecule type" value="Genomic_DNA"/>
</dbReference>
<dbReference type="Proteomes" id="UP000036850">
    <property type="component" value="Unassembled WGS sequence"/>
</dbReference>
<protein>
    <submittedName>
        <fullName evidence="1">Uncharacterized protein</fullName>
    </submittedName>
</protein>
<reference evidence="2" key="1">
    <citation type="submission" date="2015-07" db="EMBL/GenBank/DDBJ databases">
        <title>Draft genome sequence of a Pseudoalteromonas rubra strain, OCN096, isolated from Kaneohe Bay, Oahu, Hawaii.</title>
        <authorList>
            <person name="Beurmann S."/>
            <person name="Ushijima B."/>
            <person name="Belcaid M."/>
            <person name="Callahan S.M."/>
            <person name="Aeby G.S."/>
        </authorList>
    </citation>
    <scope>NUCLEOTIDE SEQUENCE [LARGE SCALE GENOMIC DNA]</scope>
    <source>
        <strain evidence="2">OCN096</strain>
    </source>
</reference>
<gene>
    <name evidence="1" type="ORF">AC626_07260</name>
</gene>
<evidence type="ECO:0000313" key="2">
    <source>
        <dbReference type="Proteomes" id="UP000036850"/>
    </source>
</evidence>
<name>A0A0L0EU57_9GAMM</name>